<dbReference type="PANTHER" id="PTHR43463">
    <property type="entry name" value="NICOTINATE-NUCLEOTIDE--DIMETHYLBENZIMIDAZOLE PHOSPHORIBOSYLTRANSFERASE"/>
    <property type="match status" value="1"/>
</dbReference>
<keyword evidence="6 10" id="KW-0328">Glycosyltransferase</keyword>
<reference evidence="12" key="1">
    <citation type="journal article" date="2022" name="J Environ Chem Eng">
        <title>Biodegradation of petroleum oil using a constructed nonpathogenic and heavy metal-tolerant bacterial consortium isolated from marine sponges.</title>
        <authorList>
            <person name="Dechsakulwatana C."/>
            <person name="Rungsihiranrut A."/>
            <person name="Muangchinda C."/>
            <person name="Ningthoujam R."/>
            <person name="Klankeo P."/>
            <person name="Pinyakong O."/>
        </authorList>
    </citation>
    <scope>NUCLEOTIDE SEQUENCE [LARGE SCALE GENOMIC DNA]</scope>
    <source>
        <strain evidence="12">MO2-4</strain>
    </source>
</reference>
<comment type="catalytic activity">
    <reaction evidence="9 10">
        <text>5,6-dimethylbenzimidazole + nicotinate beta-D-ribonucleotide = alpha-ribazole 5'-phosphate + nicotinate + H(+)</text>
        <dbReference type="Rhea" id="RHEA:11196"/>
        <dbReference type="ChEBI" id="CHEBI:15378"/>
        <dbReference type="ChEBI" id="CHEBI:15890"/>
        <dbReference type="ChEBI" id="CHEBI:32544"/>
        <dbReference type="ChEBI" id="CHEBI:57502"/>
        <dbReference type="ChEBI" id="CHEBI:57918"/>
        <dbReference type="EC" id="2.4.2.21"/>
    </reaction>
</comment>
<dbReference type="InterPro" id="IPR036087">
    <property type="entry name" value="Nict_dMeBzImd_PRibTrfase_sf"/>
</dbReference>
<evidence type="ECO:0000256" key="9">
    <source>
        <dbReference type="ARBA" id="ARBA00047340"/>
    </source>
</evidence>
<comment type="function">
    <text evidence="10">Catalyzes the synthesis of alpha-ribazole-5'-phosphate from nicotinate mononucleotide (NAMN) and 5,6-dimethylbenzimidazole (DMB).</text>
</comment>
<dbReference type="PANTHER" id="PTHR43463:SF1">
    <property type="entry name" value="NICOTINATE-NUCLEOTIDE--DIMETHYLBENZIMIDAZOLE PHOSPHORIBOSYLTRANSFERASE"/>
    <property type="match status" value="1"/>
</dbReference>
<evidence type="ECO:0000313" key="11">
    <source>
        <dbReference type="EMBL" id="MDV5822483.1"/>
    </source>
</evidence>
<dbReference type="Gene3D" id="3.40.50.10210">
    <property type="match status" value="1"/>
</dbReference>
<gene>
    <name evidence="10 11" type="primary">cobT</name>
    <name evidence="11" type="ORF">O0R41_02555</name>
</gene>
<dbReference type="InterPro" id="IPR023195">
    <property type="entry name" value="Nict_dMeBzImd_PRibTrfase_N"/>
</dbReference>
<dbReference type="GO" id="GO:0008939">
    <property type="term" value="F:nicotinate-nucleotide-dimethylbenzimidazole phosphoribosyltransferase activity"/>
    <property type="evidence" value="ECO:0007669"/>
    <property type="project" value="UniProtKB-EC"/>
</dbReference>
<comment type="caution">
    <text evidence="11">The sequence shown here is derived from an EMBL/GenBank/DDBJ whole genome shotgun (WGS) entry which is preliminary data.</text>
</comment>
<feature type="active site" description="Proton acceptor" evidence="10">
    <location>
        <position position="306"/>
    </location>
</feature>
<evidence type="ECO:0000256" key="1">
    <source>
        <dbReference type="ARBA" id="ARBA00005049"/>
    </source>
</evidence>
<evidence type="ECO:0000256" key="5">
    <source>
        <dbReference type="ARBA" id="ARBA00022573"/>
    </source>
</evidence>
<dbReference type="EMBL" id="JAPTHD010000001">
    <property type="protein sequence ID" value="MDV5822483.1"/>
    <property type="molecule type" value="Genomic_DNA"/>
</dbReference>
<evidence type="ECO:0000256" key="3">
    <source>
        <dbReference type="ARBA" id="ARBA00011991"/>
    </source>
</evidence>
<evidence type="ECO:0000256" key="10">
    <source>
        <dbReference type="HAMAP-Rule" id="MF_00230"/>
    </source>
</evidence>
<keyword evidence="12" id="KW-1185">Reference proteome</keyword>
<evidence type="ECO:0000313" key="12">
    <source>
        <dbReference type="Proteomes" id="UP001185984"/>
    </source>
</evidence>
<dbReference type="NCBIfam" id="TIGR03160">
    <property type="entry name" value="cobT_DBIPRT"/>
    <property type="match status" value="1"/>
</dbReference>
<proteinExistence type="inferred from homology"/>
<dbReference type="Proteomes" id="UP001185984">
    <property type="component" value="Unassembled WGS sequence"/>
</dbReference>
<comment type="similarity">
    <text evidence="2 10">Belongs to the CobT family.</text>
</comment>
<accession>A0ABU3ZSI2</accession>
<dbReference type="RefSeq" id="WP_317515661.1">
    <property type="nucleotide sequence ID" value="NZ_JAPTHD010000001.1"/>
</dbReference>
<protein>
    <recommendedName>
        <fullName evidence="4 10">Nicotinate-nucleotide--dimethylbenzimidazole phosphoribosyltransferase</fullName>
        <shortName evidence="10">NN:DBI PRT</shortName>
        <ecNumber evidence="3 10">2.4.2.21</ecNumber>
    </recommendedName>
    <alternativeName>
        <fullName evidence="8 10">N(1)-alpha-phosphoribosyltransferase</fullName>
    </alternativeName>
</protein>
<dbReference type="Gene3D" id="1.10.1610.10">
    <property type="match status" value="1"/>
</dbReference>
<dbReference type="NCBIfam" id="NF000996">
    <property type="entry name" value="PRK00105.1"/>
    <property type="match status" value="1"/>
</dbReference>
<dbReference type="InterPro" id="IPR003200">
    <property type="entry name" value="Nict_dMeBzImd_PRibTrfase"/>
</dbReference>
<comment type="pathway">
    <text evidence="1 10">Nucleoside biosynthesis; alpha-ribazole biosynthesis; alpha-ribazole from 5,6-dimethylbenzimidazole: step 1/2.</text>
</comment>
<keyword evidence="7 10" id="KW-0808">Transferase</keyword>
<name>A0ABU3ZSI2_9SPHN</name>
<evidence type="ECO:0000256" key="6">
    <source>
        <dbReference type="ARBA" id="ARBA00022676"/>
    </source>
</evidence>
<dbReference type="SUPFAM" id="SSF52733">
    <property type="entry name" value="Nicotinate mononucleotide:5,6-dimethylbenzimidazole phosphoribosyltransferase (CobT)"/>
    <property type="match status" value="1"/>
</dbReference>
<dbReference type="EC" id="2.4.2.21" evidence="3 10"/>
<dbReference type="CDD" id="cd02439">
    <property type="entry name" value="DMB-PRT_CobT"/>
    <property type="match status" value="1"/>
</dbReference>
<organism evidence="11 12">
    <name type="scientific">Sphingobium naphthae</name>
    <dbReference type="NCBI Taxonomy" id="1886786"/>
    <lineage>
        <taxon>Bacteria</taxon>
        <taxon>Pseudomonadati</taxon>
        <taxon>Pseudomonadota</taxon>
        <taxon>Alphaproteobacteria</taxon>
        <taxon>Sphingomonadales</taxon>
        <taxon>Sphingomonadaceae</taxon>
        <taxon>Sphingobium</taxon>
    </lineage>
</organism>
<evidence type="ECO:0000256" key="8">
    <source>
        <dbReference type="ARBA" id="ARBA00030686"/>
    </source>
</evidence>
<evidence type="ECO:0000256" key="4">
    <source>
        <dbReference type="ARBA" id="ARBA00015486"/>
    </source>
</evidence>
<keyword evidence="5 10" id="KW-0169">Cobalamin biosynthesis</keyword>
<sequence length="339" mass="34297">MTVLFPSVAAFDAALSDLPGPDRAAQDAAAARQGQLTKPAGSLGRLEDIAIFVAGWQGLARPRLEQGRAIIFAGNHGVTAQGVSAFPASVTAQMVANFQAGGAAINALTGAAGLDLRVVPIDLDRPTEDFSVMPAMSVEHCLAALNIGAAQVEPGLDLIVLGEMGIGNSTAAAALCARSFGESAAAWAGPGTGVHGEGLAHKIAVIDRALALHRDAPLSPFETLRHVGGREIAAIAGAVLRARQLGVPVVLDGFICCAALAPLAAHYPAITDHCIAGHVSAEPGHAHLLARLKLDPLLSLGMRLGEGSGAAVATSVIRAALAAHDEMATFAEASVSTSK</sequence>
<dbReference type="InterPro" id="IPR017846">
    <property type="entry name" value="Nict_dMeBzImd_PRibTrfase_bact"/>
</dbReference>
<dbReference type="Pfam" id="PF02277">
    <property type="entry name" value="DBI_PRT"/>
    <property type="match status" value="1"/>
</dbReference>
<dbReference type="HAMAP" id="MF_00230">
    <property type="entry name" value="CobT"/>
    <property type="match status" value="1"/>
</dbReference>
<evidence type="ECO:0000256" key="2">
    <source>
        <dbReference type="ARBA" id="ARBA00007110"/>
    </source>
</evidence>
<evidence type="ECO:0000256" key="7">
    <source>
        <dbReference type="ARBA" id="ARBA00022679"/>
    </source>
</evidence>